<proteinExistence type="predicted"/>
<dbReference type="InterPro" id="IPR045030">
    <property type="entry name" value="LYSM1-4"/>
</dbReference>
<dbReference type="PANTHER" id="PTHR20932:SF13">
    <property type="entry name" value="LD36653P"/>
    <property type="match status" value="1"/>
</dbReference>
<evidence type="ECO:0000259" key="3">
    <source>
        <dbReference type="PROSITE" id="PS51782"/>
    </source>
</evidence>
<evidence type="ECO:0000256" key="1">
    <source>
        <dbReference type="SAM" id="MobiDB-lite"/>
    </source>
</evidence>
<name>A0AAV6VLD5_9ARAC</name>
<dbReference type="EMBL" id="JAFNEN010000063">
    <property type="protein sequence ID" value="KAG8196838.1"/>
    <property type="molecule type" value="Genomic_DNA"/>
</dbReference>
<feature type="transmembrane region" description="Helical" evidence="2">
    <location>
        <begin position="260"/>
        <end position="282"/>
    </location>
</feature>
<dbReference type="Gene3D" id="3.10.350.10">
    <property type="entry name" value="LysM domain"/>
    <property type="match status" value="1"/>
</dbReference>
<keyword evidence="5" id="KW-1185">Reference proteome</keyword>
<dbReference type="InterPro" id="IPR018392">
    <property type="entry name" value="LysM"/>
</dbReference>
<keyword evidence="2" id="KW-0812">Transmembrane</keyword>
<keyword evidence="2" id="KW-1133">Transmembrane helix</keyword>
<dbReference type="PANTHER" id="PTHR20932">
    <property type="entry name" value="LYSM AND PUTATIVE PEPTIDOGLYCAN-BINDING DOMAIN-CONTAINING PROTEIN"/>
    <property type="match status" value="1"/>
</dbReference>
<accession>A0AAV6VLD5</accession>
<evidence type="ECO:0000313" key="5">
    <source>
        <dbReference type="Proteomes" id="UP000827092"/>
    </source>
</evidence>
<gene>
    <name evidence="4" type="ORF">JTE90_027551</name>
</gene>
<dbReference type="Pfam" id="PF01476">
    <property type="entry name" value="LysM"/>
    <property type="match status" value="1"/>
</dbReference>
<dbReference type="SUPFAM" id="SSF54106">
    <property type="entry name" value="LysM domain"/>
    <property type="match status" value="1"/>
</dbReference>
<dbReference type="CDD" id="cd00118">
    <property type="entry name" value="LysM"/>
    <property type="match status" value="1"/>
</dbReference>
<evidence type="ECO:0000313" key="4">
    <source>
        <dbReference type="EMBL" id="KAG8196838.1"/>
    </source>
</evidence>
<dbReference type="SMART" id="SM00257">
    <property type="entry name" value="LysM"/>
    <property type="match status" value="1"/>
</dbReference>
<dbReference type="InterPro" id="IPR036779">
    <property type="entry name" value="LysM_dom_sf"/>
</dbReference>
<feature type="region of interest" description="Disordered" evidence="1">
    <location>
        <begin position="30"/>
        <end position="49"/>
    </location>
</feature>
<dbReference type="AlphaFoldDB" id="A0AAV6VLD5"/>
<protein>
    <recommendedName>
        <fullName evidence="3">LysM domain-containing protein</fullName>
    </recommendedName>
</protein>
<evidence type="ECO:0000256" key="2">
    <source>
        <dbReference type="SAM" id="Phobius"/>
    </source>
</evidence>
<sequence>MNDVLMEKFELDTRRRFEVPLQNVRRLVSNKRKSRKRMPERKALISTDTDSDSDEEITLLDVRRMRKDPGETIQNHSLRKIKKPVNKHLRNGDFSDKKVVDPFQNCDICFYDIQSGDTLESVAIKYQCSVADIKRANNLLSNQEFYALKRLKIPVKKHSLLTEILSSSANAKPDSIIIEHPNDNVHTINIGIGTSGRSPSPQDSAAFFKRMDQDLVNIMLSTNSQKDSLEAAAAALTMPQIQPLVKDPYNTVDCGIQGNYLIIFVIILVVVVPSLVALYYVYMRTYHEQHHHTYPSGSSNDPQRQM</sequence>
<dbReference type="PROSITE" id="PS51782">
    <property type="entry name" value="LYSM"/>
    <property type="match status" value="1"/>
</dbReference>
<comment type="caution">
    <text evidence="4">The sequence shown here is derived from an EMBL/GenBank/DDBJ whole genome shotgun (WGS) entry which is preliminary data.</text>
</comment>
<dbReference type="Proteomes" id="UP000827092">
    <property type="component" value="Unassembled WGS sequence"/>
</dbReference>
<keyword evidence="2" id="KW-0472">Membrane</keyword>
<feature type="domain" description="LysM" evidence="3">
    <location>
        <begin position="109"/>
        <end position="153"/>
    </location>
</feature>
<reference evidence="4 5" key="1">
    <citation type="journal article" date="2022" name="Nat. Ecol. Evol.">
        <title>A masculinizing supergene underlies an exaggerated male reproductive morph in a spider.</title>
        <authorList>
            <person name="Hendrickx F."/>
            <person name="De Corte Z."/>
            <person name="Sonet G."/>
            <person name="Van Belleghem S.M."/>
            <person name="Kostlbacher S."/>
            <person name="Vangestel C."/>
        </authorList>
    </citation>
    <scope>NUCLEOTIDE SEQUENCE [LARGE SCALE GENOMIC DNA]</scope>
    <source>
        <strain evidence="4">W744_W776</strain>
    </source>
</reference>
<organism evidence="4 5">
    <name type="scientific">Oedothorax gibbosus</name>
    <dbReference type="NCBI Taxonomy" id="931172"/>
    <lineage>
        <taxon>Eukaryota</taxon>
        <taxon>Metazoa</taxon>
        <taxon>Ecdysozoa</taxon>
        <taxon>Arthropoda</taxon>
        <taxon>Chelicerata</taxon>
        <taxon>Arachnida</taxon>
        <taxon>Araneae</taxon>
        <taxon>Araneomorphae</taxon>
        <taxon>Entelegynae</taxon>
        <taxon>Araneoidea</taxon>
        <taxon>Linyphiidae</taxon>
        <taxon>Erigoninae</taxon>
        <taxon>Oedothorax</taxon>
    </lineage>
</organism>
<feature type="compositionally biased region" description="Basic residues" evidence="1">
    <location>
        <begin position="30"/>
        <end position="39"/>
    </location>
</feature>